<keyword evidence="1" id="KW-0472">Membrane</keyword>
<evidence type="ECO:0008006" key="4">
    <source>
        <dbReference type="Google" id="ProtNLM"/>
    </source>
</evidence>
<feature type="transmembrane region" description="Helical" evidence="1">
    <location>
        <begin position="6"/>
        <end position="25"/>
    </location>
</feature>
<organism evidence="2 3">
    <name type="scientific">Reticulibacter mediterranei</name>
    <dbReference type="NCBI Taxonomy" id="2778369"/>
    <lineage>
        <taxon>Bacteria</taxon>
        <taxon>Bacillati</taxon>
        <taxon>Chloroflexota</taxon>
        <taxon>Ktedonobacteria</taxon>
        <taxon>Ktedonobacterales</taxon>
        <taxon>Reticulibacteraceae</taxon>
        <taxon>Reticulibacter</taxon>
    </lineage>
</organism>
<sequence length="62" mass="6876">MNGIALTVIGILAVLVVPIWALVALAQRRLWHCPECGFETYDEAESMGHKAYHAAKHAPYEI</sequence>
<evidence type="ECO:0000313" key="2">
    <source>
        <dbReference type="EMBL" id="GHO94750.1"/>
    </source>
</evidence>
<keyword evidence="3" id="KW-1185">Reference proteome</keyword>
<comment type="caution">
    <text evidence="2">The sequence shown here is derived from an EMBL/GenBank/DDBJ whole genome shotgun (WGS) entry which is preliminary data.</text>
</comment>
<dbReference type="EMBL" id="BNJK01000001">
    <property type="protein sequence ID" value="GHO94750.1"/>
    <property type="molecule type" value="Genomic_DNA"/>
</dbReference>
<name>A0A8J3N3Z2_9CHLR</name>
<keyword evidence="1" id="KW-1133">Transmembrane helix</keyword>
<evidence type="ECO:0000256" key="1">
    <source>
        <dbReference type="SAM" id="Phobius"/>
    </source>
</evidence>
<dbReference type="RefSeq" id="WP_220205465.1">
    <property type="nucleotide sequence ID" value="NZ_BNJK01000001.1"/>
</dbReference>
<evidence type="ECO:0000313" key="3">
    <source>
        <dbReference type="Proteomes" id="UP000597444"/>
    </source>
</evidence>
<keyword evidence="1" id="KW-0812">Transmembrane</keyword>
<gene>
    <name evidence="2" type="ORF">KSF_047980</name>
</gene>
<dbReference type="Proteomes" id="UP000597444">
    <property type="component" value="Unassembled WGS sequence"/>
</dbReference>
<proteinExistence type="predicted"/>
<reference evidence="2" key="1">
    <citation type="submission" date="2020-10" db="EMBL/GenBank/DDBJ databases">
        <title>Taxonomic study of unclassified bacteria belonging to the class Ktedonobacteria.</title>
        <authorList>
            <person name="Yabe S."/>
            <person name="Wang C.M."/>
            <person name="Zheng Y."/>
            <person name="Sakai Y."/>
            <person name="Cavaletti L."/>
            <person name="Monciardini P."/>
            <person name="Donadio S."/>
        </authorList>
    </citation>
    <scope>NUCLEOTIDE SEQUENCE</scope>
    <source>
        <strain evidence="2">ID150040</strain>
    </source>
</reference>
<dbReference type="AlphaFoldDB" id="A0A8J3N3Z2"/>
<protein>
    <recommendedName>
        <fullName evidence="4">C2H2-type domain-containing protein</fullName>
    </recommendedName>
</protein>
<accession>A0A8J3N3Z2</accession>